<dbReference type="GeneID" id="115883891"/>
<keyword evidence="6 11" id="KW-0735">Signal-anchor</keyword>
<dbReference type="Gene3D" id="3.90.550.50">
    <property type="match status" value="1"/>
</dbReference>
<evidence type="ECO:0000256" key="6">
    <source>
        <dbReference type="ARBA" id="ARBA00022968"/>
    </source>
</evidence>
<comment type="similarity">
    <text evidence="2 11">Belongs to the glycosyltransferase 31 family.</text>
</comment>
<dbReference type="EC" id="2.4.1.-" evidence="11"/>
<keyword evidence="12" id="KW-1185">Reference proteome</keyword>
<dbReference type="PANTHER" id="PTHR11214:SF376">
    <property type="entry name" value="HEXOSYLTRANSFERASE"/>
    <property type="match status" value="1"/>
</dbReference>
<feature type="transmembrane region" description="Helical" evidence="11">
    <location>
        <begin position="22"/>
        <end position="40"/>
    </location>
</feature>
<keyword evidence="3 11" id="KW-0328">Glycosyltransferase</keyword>
<evidence type="ECO:0000256" key="2">
    <source>
        <dbReference type="ARBA" id="ARBA00008661"/>
    </source>
</evidence>
<evidence type="ECO:0000256" key="4">
    <source>
        <dbReference type="ARBA" id="ARBA00022679"/>
    </source>
</evidence>
<dbReference type="Proteomes" id="UP000504635">
    <property type="component" value="Unplaced"/>
</dbReference>
<evidence type="ECO:0000256" key="5">
    <source>
        <dbReference type="ARBA" id="ARBA00022692"/>
    </source>
</evidence>
<evidence type="ECO:0000256" key="9">
    <source>
        <dbReference type="ARBA" id="ARBA00023136"/>
    </source>
</evidence>
<dbReference type="AlphaFoldDB" id="A0A6J2Y2X4"/>
<reference evidence="13" key="1">
    <citation type="submission" date="2025-08" db="UniProtKB">
        <authorList>
            <consortium name="RefSeq"/>
        </authorList>
    </citation>
    <scope>IDENTIFICATION</scope>
    <source>
        <tissue evidence="13">Gonads</tissue>
    </source>
</reference>
<gene>
    <name evidence="13" type="primary">LOC115883891</name>
</gene>
<dbReference type="InParanoid" id="A0A6J2Y2X4"/>
<dbReference type="FunCoup" id="A0A6J2Y2X4">
    <property type="interactions" value="76"/>
</dbReference>
<evidence type="ECO:0000313" key="13">
    <source>
        <dbReference type="RefSeq" id="XP_030758173.1"/>
    </source>
</evidence>
<dbReference type="KEGG" id="soy:115883891"/>
<evidence type="ECO:0000256" key="3">
    <source>
        <dbReference type="ARBA" id="ARBA00022676"/>
    </source>
</evidence>
<evidence type="ECO:0000313" key="12">
    <source>
        <dbReference type="Proteomes" id="UP000504635"/>
    </source>
</evidence>
<evidence type="ECO:0000256" key="7">
    <source>
        <dbReference type="ARBA" id="ARBA00022989"/>
    </source>
</evidence>
<sequence length="372" mass="43398">MLATNSCSVLALFPGYTKKKTVILLILLALIYFVLNWDGIKYSKISETPMHETHRIHRRNSALTSSIFNPTYQDYQRLIDLNDFYFNIINPEACNVPVFLLVLVSSAANHLHHRHIIRTTWGQQRTGIKIIFVLGKVQDNILQREIVKESNVYGDIIQGNFLDTYRNLTYKTMSAFKFMLYHCKKASYMLKIDDDDFVNVPLLLNFLKNDLSVSGTDNVFICNHLTGYQVSRNVSSKWYVSEMDLSDDFYPSYCAGWYVLLSPDVLFRLYETTQKLKYISVDDALIYGYAREKCNLVHTDFTRFTREYSELELDFNETYDSLPLLFGGPNMSSEQIKKFWLHFRSRPVLKSLRHEEKSRTKVLSKIPKVISL</sequence>
<dbReference type="FunFam" id="3.90.550.50:FF:000001">
    <property type="entry name" value="Hexosyltransferase"/>
    <property type="match status" value="1"/>
</dbReference>
<protein>
    <recommendedName>
        <fullName evidence="11">Hexosyltransferase</fullName>
        <ecNumber evidence="11">2.4.1.-</ecNumber>
    </recommendedName>
</protein>
<keyword evidence="5 11" id="KW-0812">Transmembrane</keyword>
<dbReference type="InterPro" id="IPR002659">
    <property type="entry name" value="Glyco_trans_31"/>
</dbReference>
<name>A0A6J2Y2X4_SITOR</name>
<proteinExistence type="inferred from homology"/>
<evidence type="ECO:0000256" key="10">
    <source>
        <dbReference type="ARBA" id="ARBA00023180"/>
    </source>
</evidence>
<keyword evidence="4" id="KW-0808">Transferase</keyword>
<evidence type="ECO:0000256" key="1">
    <source>
        <dbReference type="ARBA" id="ARBA00004323"/>
    </source>
</evidence>
<keyword evidence="8 11" id="KW-0333">Golgi apparatus</keyword>
<dbReference type="GO" id="GO:0000139">
    <property type="term" value="C:Golgi membrane"/>
    <property type="evidence" value="ECO:0007669"/>
    <property type="project" value="UniProtKB-SubCell"/>
</dbReference>
<organism evidence="12 13">
    <name type="scientific">Sitophilus oryzae</name>
    <name type="common">Rice weevil</name>
    <name type="synonym">Curculio oryzae</name>
    <dbReference type="NCBI Taxonomy" id="7048"/>
    <lineage>
        <taxon>Eukaryota</taxon>
        <taxon>Metazoa</taxon>
        <taxon>Ecdysozoa</taxon>
        <taxon>Arthropoda</taxon>
        <taxon>Hexapoda</taxon>
        <taxon>Insecta</taxon>
        <taxon>Pterygota</taxon>
        <taxon>Neoptera</taxon>
        <taxon>Endopterygota</taxon>
        <taxon>Coleoptera</taxon>
        <taxon>Polyphaga</taxon>
        <taxon>Cucujiformia</taxon>
        <taxon>Curculionidae</taxon>
        <taxon>Dryophthorinae</taxon>
        <taxon>Sitophilus</taxon>
    </lineage>
</organism>
<evidence type="ECO:0000256" key="8">
    <source>
        <dbReference type="ARBA" id="ARBA00023034"/>
    </source>
</evidence>
<dbReference type="RefSeq" id="XP_030758173.1">
    <property type="nucleotide sequence ID" value="XM_030902313.1"/>
</dbReference>
<keyword evidence="7 11" id="KW-1133">Transmembrane helix</keyword>
<dbReference type="PANTHER" id="PTHR11214">
    <property type="entry name" value="BETA-1,3-N-ACETYLGLUCOSAMINYLTRANSFERASE"/>
    <property type="match status" value="1"/>
</dbReference>
<dbReference type="Pfam" id="PF01762">
    <property type="entry name" value="Galactosyl_T"/>
    <property type="match status" value="1"/>
</dbReference>
<dbReference type="GO" id="GO:0006493">
    <property type="term" value="P:protein O-linked glycosylation"/>
    <property type="evidence" value="ECO:0007669"/>
    <property type="project" value="TreeGrafter"/>
</dbReference>
<keyword evidence="10" id="KW-0325">Glycoprotein</keyword>
<comment type="subcellular location">
    <subcellularLocation>
        <location evidence="1 11">Golgi apparatus membrane</location>
        <topology evidence="1 11">Single-pass type II membrane protein</topology>
    </subcellularLocation>
</comment>
<keyword evidence="9 11" id="KW-0472">Membrane</keyword>
<dbReference type="OrthoDB" id="115198at2759"/>
<evidence type="ECO:0000256" key="11">
    <source>
        <dbReference type="RuleBase" id="RU363063"/>
    </source>
</evidence>
<accession>A0A6J2Y2X4</accession>
<dbReference type="GO" id="GO:0016758">
    <property type="term" value="F:hexosyltransferase activity"/>
    <property type="evidence" value="ECO:0007669"/>
    <property type="project" value="InterPro"/>
</dbReference>